<gene>
    <name evidence="1" type="ORF">DEO72_LG10g341</name>
</gene>
<name>A0A4D6N891_VIGUN</name>
<dbReference type="Proteomes" id="UP000501690">
    <property type="component" value="Linkage Group LG10"/>
</dbReference>
<sequence>MSDRDSKKTRLSDIHQNNCGDVESGVCSQEKDFTSSLIEITDVSPLCFEYHGWSEEGINLCVDLNSSPSYWANKYRNEVCVSENVCMMNECRSLLQDLGCLGGSSSQGKGINEKQSTALGLVRYAAPNNYLSGAESCAEDVSEKTLKAINTPFIKFICGSETLKHHDSNPGDEIFEDGGLPDLVDPKNDLVVEQGNSREIDLDTDVKNIPSFAEEEVWCYAISGLLNM</sequence>
<evidence type="ECO:0000313" key="2">
    <source>
        <dbReference type="Proteomes" id="UP000501690"/>
    </source>
</evidence>
<reference evidence="1 2" key="1">
    <citation type="submission" date="2019-04" db="EMBL/GenBank/DDBJ databases">
        <title>An improved genome assembly and genetic linkage map for asparagus bean, Vigna unguiculata ssp. sesquipedialis.</title>
        <authorList>
            <person name="Xia Q."/>
            <person name="Zhang R."/>
            <person name="Dong Y."/>
        </authorList>
    </citation>
    <scope>NUCLEOTIDE SEQUENCE [LARGE SCALE GENOMIC DNA]</scope>
    <source>
        <tissue evidence="1">Leaf</tissue>
    </source>
</reference>
<accession>A0A4D6N891</accession>
<evidence type="ECO:0000313" key="1">
    <source>
        <dbReference type="EMBL" id="QCE09122.1"/>
    </source>
</evidence>
<keyword evidence="2" id="KW-1185">Reference proteome</keyword>
<dbReference type="PANTHER" id="PTHR36376:SF1">
    <property type="entry name" value="OS09G0514700 PROTEIN"/>
    <property type="match status" value="1"/>
</dbReference>
<dbReference type="AlphaFoldDB" id="A0A4D6N891"/>
<proteinExistence type="predicted"/>
<dbReference type="EMBL" id="CP039354">
    <property type="protein sequence ID" value="QCE09122.1"/>
    <property type="molecule type" value="Genomic_DNA"/>
</dbReference>
<organism evidence="1 2">
    <name type="scientific">Vigna unguiculata</name>
    <name type="common">Cowpea</name>
    <dbReference type="NCBI Taxonomy" id="3917"/>
    <lineage>
        <taxon>Eukaryota</taxon>
        <taxon>Viridiplantae</taxon>
        <taxon>Streptophyta</taxon>
        <taxon>Embryophyta</taxon>
        <taxon>Tracheophyta</taxon>
        <taxon>Spermatophyta</taxon>
        <taxon>Magnoliopsida</taxon>
        <taxon>eudicotyledons</taxon>
        <taxon>Gunneridae</taxon>
        <taxon>Pentapetalae</taxon>
        <taxon>rosids</taxon>
        <taxon>fabids</taxon>
        <taxon>Fabales</taxon>
        <taxon>Fabaceae</taxon>
        <taxon>Papilionoideae</taxon>
        <taxon>50 kb inversion clade</taxon>
        <taxon>NPAAA clade</taxon>
        <taxon>indigoferoid/millettioid clade</taxon>
        <taxon>Phaseoleae</taxon>
        <taxon>Vigna</taxon>
    </lineage>
</organism>
<protein>
    <submittedName>
        <fullName evidence="1">Uncharacterized protein</fullName>
    </submittedName>
</protein>
<dbReference type="PANTHER" id="PTHR36376">
    <property type="entry name" value="OS09G0514700 PROTEIN"/>
    <property type="match status" value="1"/>
</dbReference>